<comment type="caution">
    <text evidence="1">The sequence shown here is derived from an EMBL/GenBank/DDBJ whole genome shotgun (WGS) entry which is preliminary data.</text>
</comment>
<keyword evidence="2" id="KW-1185">Reference proteome</keyword>
<sequence>MGAFQWSCGLECYGEWVKPFDLLFTAVVQEILLFGEKLAGTVYVCVQTLCCYAVPKCFLVNSNDNPDVMLWKRSSDGKYRQLWDLCSVILMPAPLLLQPPSFGIATKLSTMR</sequence>
<dbReference type="Proteomes" id="UP000693946">
    <property type="component" value="Linkage Group LG5"/>
</dbReference>
<organism evidence="1 2">
    <name type="scientific">Solea senegalensis</name>
    <name type="common">Senegalese sole</name>
    <dbReference type="NCBI Taxonomy" id="28829"/>
    <lineage>
        <taxon>Eukaryota</taxon>
        <taxon>Metazoa</taxon>
        <taxon>Chordata</taxon>
        <taxon>Craniata</taxon>
        <taxon>Vertebrata</taxon>
        <taxon>Euteleostomi</taxon>
        <taxon>Actinopterygii</taxon>
        <taxon>Neopterygii</taxon>
        <taxon>Teleostei</taxon>
        <taxon>Neoteleostei</taxon>
        <taxon>Acanthomorphata</taxon>
        <taxon>Carangaria</taxon>
        <taxon>Pleuronectiformes</taxon>
        <taxon>Pleuronectoidei</taxon>
        <taxon>Soleidae</taxon>
        <taxon>Solea</taxon>
    </lineage>
</organism>
<gene>
    <name evidence="1" type="ORF">JOB18_041315</name>
</gene>
<protein>
    <submittedName>
        <fullName evidence="1">Uncharacterized protein</fullName>
    </submittedName>
</protein>
<evidence type="ECO:0000313" key="1">
    <source>
        <dbReference type="EMBL" id="KAG7490739.1"/>
    </source>
</evidence>
<reference evidence="1 2" key="1">
    <citation type="journal article" date="2021" name="Sci. Rep.">
        <title>Chromosome anchoring in Senegalese sole (Solea senegalensis) reveals sex-associated markers and genome rearrangements in flatfish.</title>
        <authorList>
            <person name="Guerrero-Cozar I."/>
            <person name="Gomez-Garrido J."/>
            <person name="Berbel C."/>
            <person name="Martinez-Blanch J.F."/>
            <person name="Alioto T."/>
            <person name="Claros M.G."/>
            <person name="Gagnaire P.A."/>
            <person name="Manchado M."/>
        </authorList>
    </citation>
    <scope>NUCLEOTIDE SEQUENCE [LARGE SCALE GENOMIC DNA]</scope>
    <source>
        <strain evidence="1">Sse05_10M</strain>
    </source>
</reference>
<name>A0AAV6QLU1_SOLSE</name>
<dbReference type="AlphaFoldDB" id="A0AAV6QLU1"/>
<accession>A0AAV6QLU1</accession>
<proteinExistence type="predicted"/>
<evidence type="ECO:0000313" key="2">
    <source>
        <dbReference type="Proteomes" id="UP000693946"/>
    </source>
</evidence>
<dbReference type="EMBL" id="JAGKHQ010000017">
    <property type="protein sequence ID" value="KAG7490739.1"/>
    <property type="molecule type" value="Genomic_DNA"/>
</dbReference>